<proteinExistence type="inferred from homology"/>
<comment type="similarity">
    <text evidence="2">Belongs to the EBP2 family.</text>
</comment>
<dbReference type="Proteomes" id="UP001431209">
    <property type="component" value="Unassembled WGS sequence"/>
</dbReference>
<comment type="caution">
    <text evidence="7">The sequence shown here is derived from an EMBL/GenBank/DDBJ whole genome shotgun (WGS) entry which is preliminary data.</text>
</comment>
<evidence type="ECO:0000256" key="6">
    <source>
        <dbReference type="SAM" id="MobiDB-lite"/>
    </source>
</evidence>
<dbReference type="GO" id="GO:0005730">
    <property type="term" value="C:nucleolus"/>
    <property type="evidence" value="ECO:0007669"/>
    <property type="project" value="UniProtKB-SubCell"/>
</dbReference>
<evidence type="ECO:0000256" key="2">
    <source>
        <dbReference type="ARBA" id="ARBA00007336"/>
    </source>
</evidence>
<reference evidence="7 8" key="1">
    <citation type="submission" date="2024-03" db="EMBL/GenBank/DDBJ databases">
        <title>The Acrasis kona genome and developmental transcriptomes reveal deep origins of eukaryotic multicellular pathways.</title>
        <authorList>
            <person name="Sheikh S."/>
            <person name="Fu C.-J."/>
            <person name="Brown M.W."/>
            <person name="Baldauf S.L."/>
        </authorList>
    </citation>
    <scope>NUCLEOTIDE SEQUENCE [LARGE SCALE GENOMIC DNA]</scope>
    <source>
        <strain evidence="7 8">ATCC MYA-3509</strain>
    </source>
</reference>
<evidence type="ECO:0000256" key="4">
    <source>
        <dbReference type="ARBA" id="ARBA00023054"/>
    </source>
</evidence>
<evidence type="ECO:0000313" key="8">
    <source>
        <dbReference type="Proteomes" id="UP001431209"/>
    </source>
</evidence>
<dbReference type="PANTHER" id="PTHR13028">
    <property type="entry name" value="RRNA PROCESSING PROTEIN EBNA1-BINDING PROTEIN-RELATED"/>
    <property type="match status" value="1"/>
</dbReference>
<evidence type="ECO:0000256" key="5">
    <source>
        <dbReference type="ARBA" id="ARBA00023242"/>
    </source>
</evidence>
<evidence type="ECO:0000256" key="3">
    <source>
        <dbReference type="ARBA" id="ARBA00022517"/>
    </source>
</evidence>
<organism evidence="7 8">
    <name type="scientific">Acrasis kona</name>
    <dbReference type="NCBI Taxonomy" id="1008807"/>
    <lineage>
        <taxon>Eukaryota</taxon>
        <taxon>Discoba</taxon>
        <taxon>Heterolobosea</taxon>
        <taxon>Tetramitia</taxon>
        <taxon>Eutetramitia</taxon>
        <taxon>Acrasidae</taxon>
        <taxon>Acrasis</taxon>
    </lineage>
</organism>
<evidence type="ECO:0000256" key="1">
    <source>
        <dbReference type="ARBA" id="ARBA00004604"/>
    </source>
</evidence>
<keyword evidence="3" id="KW-0690">Ribosome biogenesis</keyword>
<name>A0AAW2Z202_9EUKA</name>
<keyword evidence="4" id="KW-0175">Coiled coil</keyword>
<gene>
    <name evidence="7" type="ORF">AKO1_014113</name>
</gene>
<dbReference type="Pfam" id="PF05890">
    <property type="entry name" value="Ebp2"/>
    <property type="match status" value="1"/>
</dbReference>
<keyword evidence="8" id="KW-1185">Reference proteome</keyword>
<dbReference type="AlphaFoldDB" id="A0AAW2Z202"/>
<feature type="compositionally biased region" description="Gly residues" evidence="6">
    <location>
        <begin position="291"/>
        <end position="300"/>
    </location>
</feature>
<dbReference type="EMBL" id="JAOPGA020000917">
    <property type="protein sequence ID" value="KAL0482954.1"/>
    <property type="molecule type" value="Genomic_DNA"/>
</dbReference>
<evidence type="ECO:0000313" key="7">
    <source>
        <dbReference type="EMBL" id="KAL0482954.1"/>
    </source>
</evidence>
<dbReference type="GO" id="GO:0034399">
    <property type="term" value="C:nuclear periphery"/>
    <property type="evidence" value="ECO:0007669"/>
    <property type="project" value="TreeGrafter"/>
</dbReference>
<keyword evidence="5" id="KW-0539">Nucleus</keyword>
<protein>
    <submittedName>
        <fullName evidence="7">rRNA-processing protein</fullName>
    </submittedName>
</protein>
<dbReference type="InterPro" id="IPR008610">
    <property type="entry name" value="Ebp2"/>
</dbReference>
<sequence length="321" mass="36581">MDELKLRQIQDDILAAKSRDKDNVAKNYEEVEDEFPDILVRDKVSTHNLLLAQEGAQDDDDDDDIELDAAELQAYMNLQKANSLIDRMDNPDQPTISAAHLRYNDVIMNEEEINNAKDEIALSIHLPWVHTLNLTSSKNLEVKNIEDDMERELAFYEQALLTAKEACHRLKELGIPTVRPDDYFAEMVKTDDHMLKVKDKMLYSKKLLEDRESRRRLREQKKLGKQMQITRIKEKLEEKKASLDAVKYWRKTHGGKGKEFDLDKIEDEIKNNNAVKQNNKSGKSFDKGGSKKGGPSGGARGNNKGSGAKKGGAGIQKNETW</sequence>
<comment type="subcellular location">
    <subcellularLocation>
        <location evidence="1">Nucleus</location>
        <location evidence="1">Nucleolus</location>
    </subcellularLocation>
</comment>
<feature type="region of interest" description="Disordered" evidence="6">
    <location>
        <begin position="271"/>
        <end position="321"/>
    </location>
</feature>
<accession>A0AAW2Z202</accession>
<dbReference type="PANTHER" id="PTHR13028:SF0">
    <property type="entry name" value="RRNA-PROCESSING PROTEIN EBP2-RELATED"/>
    <property type="match status" value="1"/>
</dbReference>
<dbReference type="GO" id="GO:0042273">
    <property type="term" value="P:ribosomal large subunit biogenesis"/>
    <property type="evidence" value="ECO:0007669"/>
    <property type="project" value="TreeGrafter"/>
</dbReference>
<dbReference type="GO" id="GO:0030687">
    <property type="term" value="C:preribosome, large subunit precursor"/>
    <property type="evidence" value="ECO:0007669"/>
    <property type="project" value="TreeGrafter"/>
</dbReference>
<dbReference type="GO" id="GO:0006364">
    <property type="term" value="P:rRNA processing"/>
    <property type="evidence" value="ECO:0007669"/>
    <property type="project" value="TreeGrafter"/>
</dbReference>